<dbReference type="OrthoDB" id="10259133at2759"/>
<gene>
    <name evidence="11" type="primary">APM4_1</name>
    <name evidence="11" type="ORF">GRS66_004707</name>
</gene>
<dbReference type="Gene3D" id="2.60.40.1170">
    <property type="entry name" value="Mu homology domain, subdomain B"/>
    <property type="match status" value="2"/>
</dbReference>
<dbReference type="PANTHER" id="PTHR10529">
    <property type="entry name" value="AP COMPLEX SUBUNIT MU"/>
    <property type="match status" value="1"/>
</dbReference>
<evidence type="ECO:0000256" key="6">
    <source>
        <dbReference type="ARBA" id="ARBA00023176"/>
    </source>
</evidence>
<dbReference type="SUPFAM" id="SSF64356">
    <property type="entry name" value="SNARE-like"/>
    <property type="match status" value="1"/>
</dbReference>
<keyword evidence="3" id="KW-0254">Endocytosis</keyword>
<dbReference type="InterPro" id="IPR028565">
    <property type="entry name" value="MHD"/>
</dbReference>
<dbReference type="EMBL" id="CP048996">
    <property type="protein sequence ID" value="QID82295.1"/>
    <property type="molecule type" value="Genomic_DNA"/>
</dbReference>
<dbReference type="GO" id="GO:0006886">
    <property type="term" value="P:intracellular protein transport"/>
    <property type="evidence" value="ECO:0007669"/>
    <property type="project" value="UniProtKB-UniRule"/>
</dbReference>
<evidence type="ECO:0000256" key="9">
    <source>
        <dbReference type="PIRNR" id="PIRNR005992"/>
    </source>
</evidence>
<dbReference type="InterPro" id="IPR011012">
    <property type="entry name" value="Longin-like_dom_sf"/>
</dbReference>
<evidence type="ECO:0000256" key="2">
    <source>
        <dbReference type="ARBA" id="ARBA00022448"/>
    </source>
</evidence>
<evidence type="ECO:0000256" key="4">
    <source>
        <dbReference type="ARBA" id="ARBA00022927"/>
    </source>
</evidence>
<dbReference type="PIRSF" id="PIRSF005992">
    <property type="entry name" value="Clathrin_mu"/>
    <property type="match status" value="1"/>
</dbReference>
<organism evidence="11 12">
    <name type="scientific">Saccharomyces pastorianus</name>
    <name type="common">Lager yeast</name>
    <name type="synonym">Saccharomyces cerevisiae x Saccharomyces eubayanus</name>
    <dbReference type="NCBI Taxonomy" id="27292"/>
    <lineage>
        <taxon>Eukaryota</taxon>
        <taxon>Fungi</taxon>
        <taxon>Dikarya</taxon>
        <taxon>Ascomycota</taxon>
        <taxon>Saccharomycotina</taxon>
        <taxon>Saccharomycetes</taxon>
        <taxon>Saccharomycetales</taxon>
        <taxon>Saccharomycetaceae</taxon>
        <taxon>Saccharomyces</taxon>
    </lineage>
</organism>
<keyword evidence="6" id="KW-0168">Coated pit</keyword>
<reference evidence="11 12" key="1">
    <citation type="journal article" date="2019" name="BMC Genomics">
        <title>Chromosome level assembly and comparative genome analysis confirm lager-brewing yeasts originated from a single hybridization.</title>
        <authorList>
            <person name="Salazar A.N."/>
            <person name="Gorter de Vries A.R."/>
            <person name="van den Broek M."/>
            <person name="Brouwers N."/>
            <person name="de la Torre Cortes P."/>
            <person name="Kuijpers N.G.A."/>
            <person name="Daran J.G."/>
            <person name="Abeel T."/>
        </authorList>
    </citation>
    <scope>NUCLEOTIDE SEQUENCE [LARGE SCALE GENOMIC DNA]</scope>
    <source>
        <strain evidence="11 12">CBS 1483</strain>
    </source>
</reference>
<evidence type="ECO:0000313" key="12">
    <source>
        <dbReference type="Proteomes" id="UP000501346"/>
    </source>
</evidence>
<dbReference type="AlphaFoldDB" id="A0A6C1DZH2"/>
<evidence type="ECO:0000256" key="5">
    <source>
        <dbReference type="ARBA" id="ARBA00023136"/>
    </source>
</evidence>
<dbReference type="FunFam" id="3.30.450.60:FF:000029">
    <property type="entry name" value="AP-2 complex subunit mu"/>
    <property type="match status" value="1"/>
</dbReference>
<evidence type="ECO:0000313" key="11">
    <source>
        <dbReference type="EMBL" id="QID82295.1"/>
    </source>
</evidence>
<dbReference type="GO" id="GO:0006897">
    <property type="term" value="P:endocytosis"/>
    <property type="evidence" value="ECO:0007669"/>
    <property type="project" value="UniProtKB-KW"/>
</dbReference>
<evidence type="ECO:0000256" key="8">
    <source>
        <dbReference type="ARBA" id="ARBA00037878"/>
    </source>
</evidence>
<dbReference type="GO" id="GO:0005905">
    <property type="term" value="C:clathrin-coated pit"/>
    <property type="evidence" value="ECO:0007669"/>
    <property type="project" value="UniProtKB-KW"/>
</dbReference>
<keyword evidence="12" id="KW-1185">Reference proteome</keyword>
<dbReference type="InterPro" id="IPR050431">
    <property type="entry name" value="Adaptor_comp_med_subunit"/>
</dbReference>
<keyword evidence="5" id="KW-0472">Membrane</keyword>
<evidence type="ECO:0000256" key="7">
    <source>
        <dbReference type="ARBA" id="ARBA00023329"/>
    </source>
</evidence>
<dbReference type="GO" id="GO:0030131">
    <property type="term" value="C:clathrin adaptor complex"/>
    <property type="evidence" value="ECO:0007669"/>
    <property type="project" value="UniProtKB-UniRule"/>
</dbReference>
<evidence type="ECO:0000259" key="10">
    <source>
        <dbReference type="PROSITE" id="PS51072"/>
    </source>
</evidence>
<evidence type="ECO:0000256" key="3">
    <source>
        <dbReference type="ARBA" id="ARBA00022583"/>
    </source>
</evidence>
<dbReference type="GO" id="GO:0030659">
    <property type="term" value="C:cytoplasmic vesicle membrane"/>
    <property type="evidence" value="ECO:0007669"/>
    <property type="project" value="UniProtKB-SubCell"/>
</dbReference>
<dbReference type="Pfam" id="PF00928">
    <property type="entry name" value="Adap_comp_sub"/>
    <property type="match status" value="1"/>
</dbReference>
<dbReference type="Proteomes" id="UP000501346">
    <property type="component" value="Chromosome ScXV-ScXI"/>
</dbReference>
<sequence length="491" mass="55486">MISGVLVYSSRGELVLNKFFKNSLKRSISDIFRVQVINNLDVRSPVLTLGSTTFHHIRSRHGDNLWLVTITRSNANSAAIWEFLYKLDAVMNAYRLDREEALKEEFMIVHEMLDIMLGGNGIPIDTELNSVIAQMSVKPVRNMGGLLDSPDGNDVLSSSSSPTSSAGELHFPKFLTKRSSSFLGQGDSTSDFYDNNKITWRPKGIIHKKDEVFLYVNERINILVSRDGSILKSYVDGTIDITTHLSGTPICRFGLNDSLGMQSEDEKKWLAQQQRHSRSDFGNKNFIPKAAAGSVLLEDCKFHECVSLDKFNRNHIIEFVPPDGSMELMKYHVRDNINLPFKVTPIVTHSTRDNEIDYRITLKSLFPGKLSAKDVVLHIPVPPSTVDCKISVSNGHCKFVPEENAMIWRFNKYNGLTENTLSAVTVSTSDTTQLNLQQWTRPPISLEFEVMMFSNSGLVVRYFTISGKDSKHRAVKWIKYISKAGSYEVRY</sequence>
<keyword evidence="4 9" id="KW-0653">Protein transport</keyword>
<dbReference type="Gene3D" id="3.30.450.60">
    <property type="match status" value="1"/>
</dbReference>
<dbReference type="InterPro" id="IPR043512">
    <property type="entry name" value="Mu2_C"/>
</dbReference>
<proteinExistence type="inferred from homology"/>
<dbReference type="CDD" id="cd14836">
    <property type="entry name" value="AP2_Mu_N"/>
    <property type="match status" value="1"/>
</dbReference>
<name>A0A6C1DZH2_SACPS</name>
<accession>A0A6C1DZH2</accession>
<dbReference type="SUPFAM" id="SSF49447">
    <property type="entry name" value="Second domain of Mu2 adaptin subunit (ap50) of ap2 adaptor"/>
    <property type="match status" value="1"/>
</dbReference>
<comment type="subcellular location">
    <subcellularLocation>
        <location evidence="1">Cytoplasmic vesicle membrane</location>
    </subcellularLocation>
    <subcellularLocation>
        <location evidence="8">Membrane</location>
        <location evidence="8">Coated pit</location>
    </subcellularLocation>
</comment>
<feature type="domain" description="MHD" evidence="10">
    <location>
        <begin position="209"/>
        <end position="490"/>
    </location>
</feature>
<keyword evidence="7" id="KW-0968">Cytoplasmic vesicle</keyword>
<protein>
    <submittedName>
        <fullName evidence="11">Clathrin associated protein complex medium subunit</fullName>
    </submittedName>
</protein>
<evidence type="ECO:0000256" key="1">
    <source>
        <dbReference type="ARBA" id="ARBA00004156"/>
    </source>
</evidence>
<dbReference type="PROSITE" id="PS51072">
    <property type="entry name" value="MHD"/>
    <property type="match status" value="1"/>
</dbReference>
<keyword evidence="2 9" id="KW-0813">Transport</keyword>
<dbReference type="InterPro" id="IPR043532">
    <property type="entry name" value="AP2_Mu_N"/>
</dbReference>
<dbReference type="CDD" id="cd09251">
    <property type="entry name" value="AP-2_Mu2_Cterm"/>
    <property type="match status" value="1"/>
</dbReference>
<dbReference type="InterPro" id="IPR036168">
    <property type="entry name" value="AP2_Mu_C_sf"/>
</dbReference>
<dbReference type="InterPro" id="IPR001392">
    <property type="entry name" value="Clathrin_mu"/>
</dbReference>
<comment type="similarity">
    <text evidence="9">Belongs to the adaptor complexes medium subunit family.</text>
</comment>